<organism evidence="2">
    <name type="scientific">Rhizophora mucronata</name>
    <name type="common">Asiatic mangrove</name>
    <dbReference type="NCBI Taxonomy" id="61149"/>
    <lineage>
        <taxon>Eukaryota</taxon>
        <taxon>Viridiplantae</taxon>
        <taxon>Streptophyta</taxon>
        <taxon>Embryophyta</taxon>
        <taxon>Tracheophyta</taxon>
        <taxon>Spermatophyta</taxon>
        <taxon>Magnoliopsida</taxon>
        <taxon>eudicotyledons</taxon>
        <taxon>Gunneridae</taxon>
        <taxon>Pentapetalae</taxon>
        <taxon>rosids</taxon>
        <taxon>fabids</taxon>
        <taxon>Malpighiales</taxon>
        <taxon>Rhizophoraceae</taxon>
        <taxon>Rhizophora</taxon>
    </lineage>
</organism>
<dbReference type="GO" id="GO:0000175">
    <property type="term" value="F:3'-5'-RNA exonuclease activity"/>
    <property type="evidence" value="ECO:0007669"/>
    <property type="project" value="TreeGrafter"/>
</dbReference>
<dbReference type="Pfam" id="PF03372">
    <property type="entry name" value="Exo_endo_phos"/>
    <property type="match status" value="1"/>
</dbReference>
<accession>A0A2P2L0Q1</accession>
<sequence length="256" mass="28945">MLSNSVHLRQIRRGVQRRLLVGNTHVLYNPSRGDVKLGQIRSLLLRAHILSEKWGYTPLVLAGDFNMTPQSAIYKFMCSSELNVLLYDRRELSGQRNCHPAQVFGLKEEMRSSFSFIDGSFTNSWTDEEVEVATGNSAHPLAMHPLKLKSSYATIKSSARRRDLNCEPFATSYHSKFIGTVDYLWYSDGVVPTRVLDTLPFDSLRKTGGLPCKVIATVVTLFWLMSPFSWKLPGSFPRIRKKNIAESLLLSTSSLK</sequence>
<dbReference type="SUPFAM" id="SSF56219">
    <property type="entry name" value="DNase I-like"/>
    <property type="match status" value="1"/>
</dbReference>
<dbReference type="InterPro" id="IPR050410">
    <property type="entry name" value="CCR4/nocturin_mRNA_transcr"/>
</dbReference>
<evidence type="ECO:0000259" key="1">
    <source>
        <dbReference type="Pfam" id="PF03372"/>
    </source>
</evidence>
<dbReference type="Gene3D" id="3.60.10.10">
    <property type="entry name" value="Endonuclease/exonuclease/phosphatase"/>
    <property type="match status" value="1"/>
</dbReference>
<dbReference type="PANTHER" id="PTHR12121:SF82">
    <property type="entry name" value="CARBON CATABOLITE REPRESSOR PROTEIN 4 HOMOLOG 3"/>
    <property type="match status" value="1"/>
</dbReference>
<dbReference type="InterPro" id="IPR036691">
    <property type="entry name" value="Endo/exonu/phosph_ase_sf"/>
</dbReference>
<protein>
    <recommendedName>
        <fullName evidence="1">Endonuclease/exonuclease/phosphatase domain-containing protein</fullName>
    </recommendedName>
</protein>
<reference evidence="2" key="1">
    <citation type="submission" date="2018-02" db="EMBL/GenBank/DDBJ databases">
        <title>Rhizophora mucronata_Transcriptome.</title>
        <authorList>
            <person name="Meera S.P."/>
            <person name="Sreeshan A."/>
            <person name="Augustine A."/>
        </authorList>
    </citation>
    <scope>NUCLEOTIDE SEQUENCE</scope>
    <source>
        <tissue evidence="2">Leaf</tissue>
    </source>
</reference>
<evidence type="ECO:0000313" key="2">
    <source>
        <dbReference type="EMBL" id="MBX11549.1"/>
    </source>
</evidence>
<dbReference type="AlphaFoldDB" id="A0A2P2L0Q1"/>
<dbReference type="PANTHER" id="PTHR12121">
    <property type="entry name" value="CARBON CATABOLITE REPRESSOR PROTEIN 4"/>
    <property type="match status" value="1"/>
</dbReference>
<name>A0A2P2L0Q1_RHIMU</name>
<proteinExistence type="predicted"/>
<dbReference type="InterPro" id="IPR005135">
    <property type="entry name" value="Endo/exonuclease/phosphatase"/>
</dbReference>
<feature type="domain" description="Endonuclease/exonuclease/phosphatase" evidence="1">
    <location>
        <begin position="39"/>
        <end position="200"/>
    </location>
</feature>
<dbReference type="EMBL" id="GGEC01031065">
    <property type="protein sequence ID" value="MBX11549.1"/>
    <property type="molecule type" value="Transcribed_RNA"/>
</dbReference>